<name>A0A0F7K2P0_9GAMM</name>
<dbReference type="InterPro" id="IPR003593">
    <property type="entry name" value="AAA+_ATPase"/>
</dbReference>
<proteinExistence type="inferred from homology"/>
<dbReference type="PANTHER" id="PTHR42711">
    <property type="entry name" value="ABC TRANSPORTER ATP-BINDING PROTEIN"/>
    <property type="match status" value="1"/>
</dbReference>
<evidence type="ECO:0000313" key="12">
    <source>
        <dbReference type="Proteomes" id="UP000034410"/>
    </source>
</evidence>
<dbReference type="PROSITE" id="PS00211">
    <property type="entry name" value="ABC_TRANSPORTER_1"/>
    <property type="match status" value="1"/>
</dbReference>
<keyword evidence="4" id="KW-0536">Nodulation</keyword>
<evidence type="ECO:0000256" key="6">
    <source>
        <dbReference type="ARBA" id="ARBA00022741"/>
    </source>
</evidence>
<accession>A0A0F7K2P0</accession>
<sequence length="295" mass="33307">MNKLLEVDNLVKHFHQVQAVNGVSFAIQRGSCFGLLGPNGAGKTTTVEMLEGIIQPTSGSIRYKGEPTGATFRQEAGIMFQETSLQEFIRVGETLELFSRLYTHTRPLDELIERCALAEFLDRDVRRLSGGQRQRLLLAIALVNDPQIVFLDEPTTGLDPQARRNFWQLVNDIKQEQKTLVLTTHYMEEAYELCDEIAIMDHGRIIAQGSPRALLKKHFDHSVICLPAQDVPASLDLDPQLNLRRANGQVEILSDDINLTIRQLMAQQVPLTHLQIRSRTLEDLFLELTGRALRS</sequence>
<dbReference type="RefSeq" id="WP_046860760.1">
    <property type="nucleotide sequence ID" value="NZ_CP011412.1"/>
</dbReference>
<evidence type="ECO:0000313" key="11">
    <source>
        <dbReference type="EMBL" id="AKH21839.1"/>
    </source>
</evidence>
<dbReference type="Proteomes" id="UP000034410">
    <property type="component" value="Chromosome"/>
</dbReference>
<dbReference type="PROSITE" id="PS50893">
    <property type="entry name" value="ABC_TRANSPORTER_2"/>
    <property type="match status" value="1"/>
</dbReference>
<keyword evidence="8" id="KW-1278">Translocase</keyword>
<dbReference type="EMBL" id="CP011412">
    <property type="protein sequence ID" value="AKH21839.1"/>
    <property type="molecule type" value="Genomic_DNA"/>
</dbReference>
<dbReference type="InterPro" id="IPR027417">
    <property type="entry name" value="P-loop_NTPase"/>
</dbReference>
<dbReference type="InterPro" id="IPR017871">
    <property type="entry name" value="ABC_transporter-like_CS"/>
</dbReference>
<evidence type="ECO:0000259" key="10">
    <source>
        <dbReference type="PROSITE" id="PS50893"/>
    </source>
</evidence>
<gene>
    <name evidence="11" type="ORF">AAY24_17520</name>
</gene>
<evidence type="ECO:0000256" key="4">
    <source>
        <dbReference type="ARBA" id="ARBA00022458"/>
    </source>
</evidence>
<reference evidence="11 12" key="1">
    <citation type="journal article" date="2015" name="Genome Announc.">
        <title>Complete Genome Sequence of Sedimenticola thiotaurini Strain SIP-G1, a Polyphosphate- and Polyhydroxyalkanoate-Accumulating Sulfur-Oxidizing Gammaproteobacterium Isolated from Salt Marsh Sediments.</title>
        <authorList>
            <person name="Flood B.E."/>
            <person name="Jones D.S."/>
            <person name="Bailey J.V."/>
        </authorList>
    </citation>
    <scope>NUCLEOTIDE SEQUENCE [LARGE SCALE GENOMIC DNA]</scope>
    <source>
        <strain evidence="11 12">SIP-G1</strain>
    </source>
</reference>
<evidence type="ECO:0000256" key="8">
    <source>
        <dbReference type="ARBA" id="ARBA00022967"/>
    </source>
</evidence>
<dbReference type="KEGG" id="seds:AAY24_17520"/>
<dbReference type="PANTHER" id="PTHR42711:SF5">
    <property type="entry name" value="ABC TRANSPORTER ATP-BINDING PROTEIN NATA"/>
    <property type="match status" value="1"/>
</dbReference>
<feature type="domain" description="ABC transporter" evidence="10">
    <location>
        <begin position="5"/>
        <end position="227"/>
    </location>
</feature>
<organism evidence="11 12">
    <name type="scientific">Sedimenticola thiotaurini</name>
    <dbReference type="NCBI Taxonomy" id="1543721"/>
    <lineage>
        <taxon>Bacteria</taxon>
        <taxon>Pseudomonadati</taxon>
        <taxon>Pseudomonadota</taxon>
        <taxon>Gammaproteobacteria</taxon>
        <taxon>Chromatiales</taxon>
        <taxon>Sedimenticolaceae</taxon>
        <taxon>Sedimenticola</taxon>
    </lineage>
</organism>
<evidence type="ECO:0000256" key="5">
    <source>
        <dbReference type="ARBA" id="ARBA00022475"/>
    </source>
</evidence>
<dbReference type="Gene3D" id="3.40.50.300">
    <property type="entry name" value="P-loop containing nucleotide triphosphate hydrolases"/>
    <property type="match status" value="1"/>
</dbReference>
<comment type="similarity">
    <text evidence="2">Belongs to the ABC transporter superfamily.</text>
</comment>
<keyword evidence="7 11" id="KW-0067">ATP-binding</keyword>
<dbReference type="GO" id="GO:0005886">
    <property type="term" value="C:plasma membrane"/>
    <property type="evidence" value="ECO:0007669"/>
    <property type="project" value="UniProtKB-SubCell"/>
</dbReference>
<protein>
    <submittedName>
        <fullName evidence="11">ABC transporter ATP-binding protein</fullName>
    </submittedName>
</protein>
<dbReference type="SMART" id="SM00382">
    <property type="entry name" value="AAA"/>
    <property type="match status" value="1"/>
</dbReference>
<evidence type="ECO:0000256" key="9">
    <source>
        <dbReference type="ARBA" id="ARBA00023136"/>
    </source>
</evidence>
<evidence type="ECO:0000256" key="7">
    <source>
        <dbReference type="ARBA" id="ARBA00022840"/>
    </source>
</evidence>
<keyword evidence="6" id="KW-0547">Nucleotide-binding</keyword>
<comment type="subcellular location">
    <subcellularLocation>
        <location evidence="1">Cell membrane</location>
    </subcellularLocation>
</comment>
<dbReference type="GO" id="GO:0016887">
    <property type="term" value="F:ATP hydrolysis activity"/>
    <property type="evidence" value="ECO:0007669"/>
    <property type="project" value="InterPro"/>
</dbReference>
<dbReference type="AlphaFoldDB" id="A0A0F7K2P0"/>
<dbReference type="Pfam" id="PF00005">
    <property type="entry name" value="ABC_tran"/>
    <property type="match status" value="1"/>
</dbReference>
<dbReference type="InterPro" id="IPR050763">
    <property type="entry name" value="ABC_transporter_ATP-binding"/>
</dbReference>
<evidence type="ECO:0000256" key="3">
    <source>
        <dbReference type="ARBA" id="ARBA00022448"/>
    </source>
</evidence>
<dbReference type="PATRIC" id="fig|1543721.4.peg.3625"/>
<keyword evidence="9" id="KW-0472">Membrane</keyword>
<evidence type="ECO:0000256" key="1">
    <source>
        <dbReference type="ARBA" id="ARBA00004236"/>
    </source>
</evidence>
<keyword evidence="12" id="KW-1185">Reference proteome</keyword>
<evidence type="ECO:0000256" key="2">
    <source>
        <dbReference type="ARBA" id="ARBA00005417"/>
    </source>
</evidence>
<keyword evidence="5" id="KW-1003">Cell membrane</keyword>
<dbReference type="GO" id="GO:0005524">
    <property type="term" value="F:ATP binding"/>
    <property type="evidence" value="ECO:0007669"/>
    <property type="project" value="UniProtKB-KW"/>
</dbReference>
<dbReference type="InterPro" id="IPR003439">
    <property type="entry name" value="ABC_transporter-like_ATP-bd"/>
</dbReference>
<keyword evidence="3" id="KW-0813">Transport</keyword>
<dbReference type="SUPFAM" id="SSF52540">
    <property type="entry name" value="P-loop containing nucleoside triphosphate hydrolases"/>
    <property type="match status" value="1"/>
</dbReference>
<dbReference type="FunFam" id="3.40.50.300:FF:000589">
    <property type="entry name" value="ABC transporter, ATP-binding subunit"/>
    <property type="match status" value="1"/>
</dbReference>